<keyword evidence="5" id="KW-0255">Endonuclease</keyword>
<evidence type="ECO:0000313" key="10">
    <source>
        <dbReference type="Proteomes" id="UP000386466"/>
    </source>
</evidence>
<dbReference type="Proteomes" id="UP000386466">
    <property type="component" value="Unassembled WGS sequence"/>
</dbReference>
<dbReference type="InterPro" id="IPR001427">
    <property type="entry name" value="RNaseA"/>
</dbReference>
<dbReference type="GO" id="GO:0005576">
    <property type="term" value="C:extracellular region"/>
    <property type="evidence" value="ECO:0007669"/>
    <property type="project" value="UniProtKB-SubCell"/>
</dbReference>
<keyword evidence="6" id="KW-0378">Hydrolase</keyword>
<evidence type="ECO:0000256" key="6">
    <source>
        <dbReference type="ARBA" id="ARBA00022801"/>
    </source>
</evidence>
<dbReference type="InterPro" id="IPR036816">
    <property type="entry name" value="RNaseA-like_dom_sf"/>
</dbReference>
<evidence type="ECO:0000256" key="3">
    <source>
        <dbReference type="ARBA" id="ARBA00022525"/>
    </source>
</evidence>
<sequence length="303" mass="35639">MLSSLPAVDSQVALVTEMASSLKVLGPILALLFPLCGLLIHSQNLSWREFMKQHYLSTSWKFIDYKCDDLMRERGAPKDRNYHTFIYTLWHKIEHICLRKWRDRYRNVYIWAQHPFKILQCYQESNKKGYREHSSYSYIEFHCGMNGEKMRLDLLGRFPLLLLLLALWGPVRPLCAWRQFLTRAQWFEIQHVRSSPVSCNTEMNGVNNYTRNCKVHNTFLHDSFKNVSDTCLLSNVTCKNGMNNCHQSPQRVNMTDCTLTSGKYPNCKYKDTPLYKFFIIACDPPQQGDPPYRWVPVHLDKVI</sequence>
<dbReference type="GO" id="GO:0003676">
    <property type="term" value="F:nucleic acid binding"/>
    <property type="evidence" value="ECO:0007669"/>
    <property type="project" value="InterPro"/>
</dbReference>
<dbReference type="PANTHER" id="PTHR16788:SF0">
    <property type="entry name" value="EPIDIDYMAL SECRETORY PROTEIN E3-BETA"/>
    <property type="match status" value="1"/>
</dbReference>
<keyword evidence="3" id="KW-0964">Secreted</keyword>
<evidence type="ECO:0000256" key="7">
    <source>
        <dbReference type="SAM" id="Phobius"/>
    </source>
</evidence>
<comment type="subcellular location">
    <subcellularLocation>
        <location evidence="1">Secreted</location>
    </subcellularLocation>
</comment>
<keyword evidence="7" id="KW-0812">Transmembrane</keyword>
<keyword evidence="10" id="KW-1185">Reference proteome</keyword>
<dbReference type="FunFam" id="3.10.130.10:FF:000001">
    <property type="entry name" value="Ribonuclease pancreatic"/>
    <property type="match status" value="1"/>
</dbReference>
<dbReference type="GO" id="GO:0004519">
    <property type="term" value="F:endonuclease activity"/>
    <property type="evidence" value="ECO:0007669"/>
    <property type="project" value="UniProtKB-KW"/>
</dbReference>
<dbReference type="GO" id="GO:0004540">
    <property type="term" value="F:RNA nuclease activity"/>
    <property type="evidence" value="ECO:0007669"/>
    <property type="project" value="UniProtKB-ARBA"/>
</dbReference>
<dbReference type="PRINTS" id="PR00794">
    <property type="entry name" value="RIBONUCLEASE"/>
</dbReference>
<feature type="transmembrane region" description="Helical" evidence="7">
    <location>
        <begin position="24"/>
        <end position="42"/>
    </location>
</feature>
<feature type="domain" description="Ribonuclease A-domain" evidence="8">
    <location>
        <begin position="180"/>
        <end position="303"/>
    </location>
</feature>
<accession>A0A485NJH2</accession>
<evidence type="ECO:0000256" key="5">
    <source>
        <dbReference type="ARBA" id="ARBA00022759"/>
    </source>
</evidence>
<dbReference type="Gene3D" id="3.10.130.10">
    <property type="entry name" value="Ribonuclease A-like domain"/>
    <property type="match status" value="2"/>
</dbReference>
<dbReference type="GO" id="GO:0016787">
    <property type="term" value="F:hydrolase activity"/>
    <property type="evidence" value="ECO:0007669"/>
    <property type="project" value="UniProtKB-KW"/>
</dbReference>
<reference evidence="9 10" key="1">
    <citation type="submission" date="2019-01" db="EMBL/GenBank/DDBJ databases">
        <authorList>
            <person name="Alioto T."/>
            <person name="Alioto T."/>
        </authorList>
    </citation>
    <scope>NUCLEOTIDE SEQUENCE [LARGE SCALE GENOMIC DNA]</scope>
</reference>
<dbReference type="SMART" id="SM00092">
    <property type="entry name" value="RNAse_Pc"/>
    <property type="match status" value="1"/>
</dbReference>
<proteinExistence type="inferred from homology"/>
<gene>
    <name evidence="9" type="ORF">LYPA_23C019972</name>
</gene>
<evidence type="ECO:0000256" key="4">
    <source>
        <dbReference type="ARBA" id="ARBA00022722"/>
    </source>
</evidence>
<dbReference type="InterPro" id="IPR023411">
    <property type="entry name" value="RNaseA_AS"/>
</dbReference>
<keyword evidence="4" id="KW-0540">Nuclease</keyword>
<name>A0A485NJH2_LYNPA</name>
<evidence type="ECO:0000259" key="8">
    <source>
        <dbReference type="SMART" id="SM00092"/>
    </source>
</evidence>
<dbReference type="PANTHER" id="PTHR16788">
    <property type="entry name" value="EPIDIDYMAL SECRETORY PROTEIN E3 ALPHA"/>
    <property type="match status" value="1"/>
</dbReference>
<feature type="transmembrane region" description="Helical" evidence="7">
    <location>
        <begin position="154"/>
        <end position="171"/>
    </location>
</feature>
<dbReference type="CDD" id="cd06265">
    <property type="entry name" value="RNase_A_canonical"/>
    <property type="match status" value="1"/>
</dbReference>
<evidence type="ECO:0000313" key="9">
    <source>
        <dbReference type="EMBL" id="VFV32188.1"/>
    </source>
</evidence>
<keyword evidence="7" id="KW-1133">Transmembrane helix</keyword>
<dbReference type="SUPFAM" id="SSF54076">
    <property type="entry name" value="RNase A-like"/>
    <property type="match status" value="2"/>
</dbReference>
<evidence type="ECO:0000256" key="1">
    <source>
        <dbReference type="ARBA" id="ARBA00004613"/>
    </source>
</evidence>
<dbReference type="InterPro" id="IPR042402">
    <property type="entry name" value="EDDM3A/EDDM3B"/>
</dbReference>
<evidence type="ECO:0000256" key="2">
    <source>
        <dbReference type="ARBA" id="ARBA00005600"/>
    </source>
</evidence>
<dbReference type="Pfam" id="PF00074">
    <property type="entry name" value="RnaseA"/>
    <property type="match status" value="2"/>
</dbReference>
<keyword evidence="7" id="KW-0472">Membrane</keyword>
<dbReference type="InterPro" id="IPR023412">
    <property type="entry name" value="RNaseA_domain"/>
</dbReference>
<comment type="similarity">
    <text evidence="2">Belongs to the pancreatic ribonuclease family.</text>
</comment>
<protein>
    <submittedName>
        <fullName evidence="9">Epididymal secretory protein</fullName>
    </submittedName>
</protein>
<organism evidence="9 10">
    <name type="scientific">Lynx pardinus</name>
    <name type="common">Iberian lynx</name>
    <name type="synonym">Felis pardina</name>
    <dbReference type="NCBI Taxonomy" id="191816"/>
    <lineage>
        <taxon>Eukaryota</taxon>
        <taxon>Metazoa</taxon>
        <taxon>Chordata</taxon>
        <taxon>Craniata</taxon>
        <taxon>Vertebrata</taxon>
        <taxon>Euteleostomi</taxon>
        <taxon>Mammalia</taxon>
        <taxon>Eutheria</taxon>
        <taxon>Laurasiatheria</taxon>
        <taxon>Carnivora</taxon>
        <taxon>Feliformia</taxon>
        <taxon>Felidae</taxon>
        <taxon>Felinae</taxon>
        <taxon>Lynx</taxon>
    </lineage>
</organism>
<dbReference type="EMBL" id="CAAGRJ010016537">
    <property type="protein sequence ID" value="VFV32188.1"/>
    <property type="molecule type" value="Genomic_DNA"/>
</dbReference>
<dbReference type="PROSITE" id="PS00127">
    <property type="entry name" value="RNASE_PANCREATIC"/>
    <property type="match status" value="1"/>
</dbReference>
<dbReference type="AlphaFoldDB" id="A0A485NJH2"/>